<organism evidence="6 7">
    <name type="scientific">Bowdeniella nasicola</name>
    <dbReference type="NCBI Taxonomy" id="208480"/>
    <lineage>
        <taxon>Bacteria</taxon>
        <taxon>Bacillati</taxon>
        <taxon>Actinomycetota</taxon>
        <taxon>Actinomycetes</taxon>
        <taxon>Actinomycetales</taxon>
        <taxon>Actinomycetaceae</taxon>
        <taxon>Bowdeniella</taxon>
    </lineage>
</organism>
<dbReference type="PRINTS" id="PR00455">
    <property type="entry name" value="HTHTETR"/>
</dbReference>
<dbReference type="SUPFAM" id="SSF46689">
    <property type="entry name" value="Homeodomain-like"/>
    <property type="match status" value="1"/>
</dbReference>
<dbReference type="PANTHER" id="PTHR30055">
    <property type="entry name" value="HTH-TYPE TRANSCRIPTIONAL REGULATOR RUTR"/>
    <property type="match status" value="1"/>
</dbReference>
<dbReference type="InterPro" id="IPR009057">
    <property type="entry name" value="Homeodomain-like_sf"/>
</dbReference>
<sequence>MRSTLASHAAPETAARIREAAITLFAERGFARATVRSIAEAAEVSPGLVIHHFESKEGLREACDEHVFDALTEAKRQDVRGAAPLAVGLFQDPTSLSYIFYLTRSLLDPTGQGQRFFDHYVETIEEILQTGFEGYEFRVAEDRRAQATALAMVALGPVLLEDRIRHSLQTNDFTGSMKRLIPVLTDLYTHGFISHVPHEAEPQTAGENPGSPHDPPR</sequence>
<keyword evidence="1" id="KW-0805">Transcription regulation</keyword>
<dbReference type="Pfam" id="PF00440">
    <property type="entry name" value="TetR_N"/>
    <property type="match status" value="1"/>
</dbReference>
<evidence type="ECO:0000313" key="7">
    <source>
        <dbReference type="Proteomes" id="UP000199288"/>
    </source>
</evidence>
<dbReference type="GO" id="GO:0003700">
    <property type="term" value="F:DNA-binding transcription factor activity"/>
    <property type="evidence" value="ECO:0007669"/>
    <property type="project" value="TreeGrafter"/>
</dbReference>
<proteinExistence type="predicted"/>
<dbReference type="InterPro" id="IPR001647">
    <property type="entry name" value="HTH_TetR"/>
</dbReference>
<keyword evidence="3" id="KW-0804">Transcription</keyword>
<protein>
    <submittedName>
        <fullName evidence="6">Transcriptional regulator, TetR family</fullName>
    </submittedName>
</protein>
<feature type="DNA-binding region" description="H-T-H motif" evidence="4">
    <location>
        <begin position="34"/>
        <end position="53"/>
    </location>
</feature>
<dbReference type="GO" id="GO:0000976">
    <property type="term" value="F:transcription cis-regulatory region binding"/>
    <property type="evidence" value="ECO:0007669"/>
    <property type="project" value="TreeGrafter"/>
</dbReference>
<evidence type="ECO:0000256" key="2">
    <source>
        <dbReference type="ARBA" id="ARBA00023125"/>
    </source>
</evidence>
<dbReference type="Gene3D" id="1.10.357.10">
    <property type="entry name" value="Tetracycline Repressor, domain 2"/>
    <property type="match status" value="1"/>
</dbReference>
<keyword evidence="2 4" id="KW-0238">DNA-binding</keyword>
<evidence type="ECO:0000256" key="4">
    <source>
        <dbReference type="PROSITE-ProRule" id="PRU00335"/>
    </source>
</evidence>
<dbReference type="RefSeq" id="WP_261977092.1">
    <property type="nucleotide sequence ID" value="NZ_FNQV01000012.1"/>
</dbReference>
<evidence type="ECO:0000256" key="3">
    <source>
        <dbReference type="ARBA" id="ARBA00023163"/>
    </source>
</evidence>
<feature type="domain" description="HTH tetR-type" evidence="5">
    <location>
        <begin position="11"/>
        <end position="71"/>
    </location>
</feature>
<dbReference type="PROSITE" id="PS50977">
    <property type="entry name" value="HTH_TETR_2"/>
    <property type="match status" value="1"/>
</dbReference>
<gene>
    <name evidence="6" type="ORF">SAMN02910418_01961</name>
</gene>
<dbReference type="Pfam" id="PF17933">
    <property type="entry name" value="TetR_C_25"/>
    <property type="match status" value="1"/>
</dbReference>
<name>A0A1H4CGM0_9ACTO</name>
<dbReference type="AlphaFoldDB" id="A0A1H4CGM0"/>
<dbReference type="PANTHER" id="PTHR30055:SF240">
    <property type="entry name" value="HTH-TYPE TRANSCRIPTIONAL REGULATOR ACRR"/>
    <property type="match status" value="1"/>
</dbReference>
<reference evidence="7" key="1">
    <citation type="submission" date="2016-10" db="EMBL/GenBank/DDBJ databases">
        <authorList>
            <person name="Varghese N."/>
            <person name="Submissions S."/>
        </authorList>
    </citation>
    <scope>NUCLEOTIDE SEQUENCE [LARGE SCALE GENOMIC DNA]</scope>
    <source>
        <strain evidence="7">KPR-1</strain>
    </source>
</reference>
<evidence type="ECO:0000313" key="6">
    <source>
        <dbReference type="EMBL" id="SEA59202.1"/>
    </source>
</evidence>
<keyword evidence="7" id="KW-1185">Reference proteome</keyword>
<evidence type="ECO:0000256" key="1">
    <source>
        <dbReference type="ARBA" id="ARBA00023015"/>
    </source>
</evidence>
<dbReference type="InterPro" id="IPR050109">
    <property type="entry name" value="HTH-type_TetR-like_transc_reg"/>
</dbReference>
<dbReference type="InterPro" id="IPR041484">
    <property type="entry name" value="TetR_C_25"/>
</dbReference>
<dbReference type="EMBL" id="FNQV01000012">
    <property type="protein sequence ID" value="SEA59202.1"/>
    <property type="molecule type" value="Genomic_DNA"/>
</dbReference>
<dbReference type="Proteomes" id="UP000199288">
    <property type="component" value="Unassembled WGS sequence"/>
</dbReference>
<accession>A0A1H4CGM0</accession>
<evidence type="ECO:0000259" key="5">
    <source>
        <dbReference type="PROSITE" id="PS50977"/>
    </source>
</evidence>